<gene>
    <name evidence="1" type="ORF">PAXRUDRAFT_482519</name>
</gene>
<reference evidence="1 2" key="1">
    <citation type="submission" date="2014-04" db="EMBL/GenBank/DDBJ databases">
        <authorList>
            <consortium name="DOE Joint Genome Institute"/>
            <person name="Kuo A."/>
            <person name="Kohler A."/>
            <person name="Jargeat P."/>
            <person name="Nagy L.G."/>
            <person name="Floudas D."/>
            <person name="Copeland A."/>
            <person name="Barry K.W."/>
            <person name="Cichocki N."/>
            <person name="Veneault-Fourrey C."/>
            <person name="LaButti K."/>
            <person name="Lindquist E.A."/>
            <person name="Lipzen A."/>
            <person name="Lundell T."/>
            <person name="Morin E."/>
            <person name="Murat C."/>
            <person name="Sun H."/>
            <person name="Tunlid A."/>
            <person name="Henrissat B."/>
            <person name="Grigoriev I.V."/>
            <person name="Hibbett D.S."/>
            <person name="Martin F."/>
            <person name="Nordberg H.P."/>
            <person name="Cantor M.N."/>
            <person name="Hua S.X."/>
        </authorList>
    </citation>
    <scope>NUCLEOTIDE SEQUENCE [LARGE SCALE GENOMIC DNA]</scope>
    <source>
        <strain evidence="1 2">Ve08.2h10</strain>
    </source>
</reference>
<proteinExistence type="predicted"/>
<protein>
    <submittedName>
        <fullName evidence="1">Uncharacterized protein</fullName>
    </submittedName>
</protein>
<name>A0A0D0DW43_9AGAM</name>
<accession>A0A0D0DW43</accession>
<dbReference type="EMBL" id="KN825141">
    <property type="protein sequence ID" value="KIK93956.1"/>
    <property type="molecule type" value="Genomic_DNA"/>
</dbReference>
<dbReference type="HOGENOM" id="CLU_2085543_0_0_1"/>
<dbReference type="InParanoid" id="A0A0D0DW43"/>
<dbReference type="AlphaFoldDB" id="A0A0D0DW43"/>
<evidence type="ECO:0000313" key="1">
    <source>
        <dbReference type="EMBL" id="KIK93956.1"/>
    </source>
</evidence>
<sequence>MIACQSTCPLSLAAGAELCDLQLIVPLPWDPMERWSQLMTDHMYSLRLFLSSTRMGPAVEGGMYIKDFMPNTGISSPWNMALGNHRRFASSPSSPGALIDQGACDGALRDCFFLLTF</sequence>
<evidence type="ECO:0000313" key="2">
    <source>
        <dbReference type="Proteomes" id="UP000054538"/>
    </source>
</evidence>
<dbReference type="Proteomes" id="UP000054538">
    <property type="component" value="Unassembled WGS sequence"/>
</dbReference>
<organism evidence="1 2">
    <name type="scientific">Paxillus rubicundulus Ve08.2h10</name>
    <dbReference type="NCBI Taxonomy" id="930991"/>
    <lineage>
        <taxon>Eukaryota</taxon>
        <taxon>Fungi</taxon>
        <taxon>Dikarya</taxon>
        <taxon>Basidiomycota</taxon>
        <taxon>Agaricomycotina</taxon>
        <taxon>Agaricomycetes</taxon>
        <taxon>Agaricomycetidae</taxon>
        <taxon>Boletales</taxon>
        <taxon>Paxilineae</taxon>
        <taxon>Paxillaceae</taxon>
        <taxon>Paxillus</taxon>
    </lineage>
</organism>
<reference evidence="2" key="2">
    <citation type="submission" date="2015-01" db="EMBL/GenBank/DDBJ databases">
        <title>Evolutionary Origins and Diversification of the Mycorrhizal Mutualists.</title>
        <authorList>
            <consortium name="DOE Joint Genome Institute"/>
            <consortium name="Mycorrhizal Genomics Consortium"/>
            <person name="Kohler A."/>
            <person name="Kuo A."/>
            <person name="Nagy L.G."/>
            <person name="Floudas D."/>
            <person name="Copeland A."/>
            <person name="Barry K.W."/>
            <person name="Cichocki N."/>
            <person name="Veneault-Fourrey C."/>
            <person name="LaButti K."/>
            <person name="Lindquist E.A."/>
            <person name="Lipzen A."/>
            <person name="Lundell T."/>
            <person name="Morin E."/>
            <person name="Murat C."/>
            <person name="Riley R."/>
            <person name="Ohm R."/>
            <person name="Sun H."/>
            <person name="Tunlid A."/>
            <person name="Henrissat B."/>
            <person name="Grigoriev I.V."/>
            <person name="Hibbett D.S."/>
            <person name="Martin F."/>
        </authorList>
    </citation>
    <scope>NUCLEOTIDE SEQUENCE [LARGE SCALE GENOMIC DNA]</scope>
    <source>
        <strain evidence="2">Ve08.2h10</strain>
    </source>
</reference>
<keyword evidence="2" id="KW-1185">Reference proteome</keyword>